<dbReference type="AlphaFoldDB" id="A0A418Q5J3"/>
<accession>A0A418Q5J3</accession>
<comment type="caution">
    <text evidence="2">The sequence shown here is derived from an EMBL/GenBank/DDBJ whole genome shotgun (WGS) entry which is preliminary data.</text>
</comment>
<organism evidence="2 3">
    <name type="scientific">Corynebacterium falsenii</name>
    <dbReference type="NCBI Taxonomy" id="108486"/>
    <lineage>
        <taxon>Bacteria</taxon>
        <taxon>Bacillati</taxon>
        <taxon>Actinomycetota</taxon>
        <taxon>Actinomycetes</taxon>
        <taxon>Mycobacteriales</taxon>
        <taxon>Corynebacteriaceae</taxon>
        <taxon>Corynebacterium</taxon>
    </lineage>
</organism>
<name>A0A418Q5J3_9CORY</name>
<dbReference type="Gene3D" id="3.30.70.20">
    <property type="match status" value="1"/>
</dbReference>
<proteinExistence type="predicted"/>
<sequence length="106" mass="11706">MPKTPQPQTPQPRPTTNRESNTTPPVQQYRLQIDMTHCRARGACIDFLPSTLTDDDDGYPVARSARGNLRRGVPVAASDIERARAAERSCPRRAVIITDITPPLQG</sequence>
<evidence type="ECO:0000313" key="2">
    <source>
        <dbReference type="EMBL" id="RIX33882.1"/>
    </source>
</evidence>
<dbReference type="SUPFAM" id="SSF54862">
    <property type="entry name" value="4Fe-4S ferredoxins"/>
    <property type="match status" value="1"/>
</dbReference>
<feature type="compositionally biased region" description="Pro residues" evidence="1">
    <location>
        <begin position="1"/>
        <end position="13"/>
    </location>
</feature>
<reference evidence="2 3" key="1">
    <citation type="submission" date="2018-09" db="EMBL/GenBank/DDBJ databases">
        <title>Optimization and identification of Corynebacterium falsenii FN1-14 from fish paste.</title>
        <authorList>
            <person name="Daroonpunt R."/>
            <person name="Tanasupawat S."/>
        </authorList>
    </citation>
    <scope>NUCLEOTIDE SEQUENCE [LARGE SCALE GENOMIC DNA]</scope>
    <source>
        <strain evidence="2 3">FN1-14</strain>
    </source>
</reference>
<feature type="region of interest" description="Disordered" evidence="1">
    <location>
        <begin position="1"/>
        <end position="25"/>
    </location>
</feature>
<dbReference type="RefSeq" id="WP_119665149.1">
    <property type="nucleotide sequence ID" value="NZ_QXJK01000011.1"/>
</dbReference>
<evidence type="ECO:0000256" key="1">
    <source>
        <dbReference type="SAM" id="MobiDB-lite"/>
    </source>
</evidence>
<dbReference type="OrthoDB" id="4741951at2"/>
<dbReference type="Proteomes" id="UP000285278">
    <property type="component" value="Unassembled WGS sequence"/>
</dbReference>
<gene>
    <name evidence="2" type="ORF">D3M95_09320</name>
</gene>
<protein>
    <submittedName>
        <fullName evidence="2">Ferredoxin</fullName>
    </submittedName>
</protein>
<keyword evidence="3" id="KW-1185">Reference proteome</keyword>
<evidence type="ECO:0000313" key="3">
    <source>
        <dbReference type="Proteomes" id="UP000285278"/>
    </source>
</evidence>
<dbReference type="Pfam" id="PF13459">
    <property type="entry name" value="Fer4_15"/>
    <property type="match status" value="1"/>
</dbReference>
<dbReference type="EMBL" id="QXJK01000011">
    <property type="protein sequence ID" value="RIX33882.1"/>
    <property type="molecule type" value="Genomic_DNA"/>
</dbReference>